<evidence type="ECO:0000313" key="2">
    <source>
        <dbReference type="Proteomes" id="UP001321825"/>
    </source>
</evidence>
<accession>A0AAU9CMD4</accession>
<dbReference type="Proteomes" id="UP001321825">
    <property type="component" value="Chromosome"/>
</dbReference>
<protein>
    <submittedName>
        <fullName evidence="1">Uncharacterized protein</fullName>
    </submittedName>
</protein>
<name>A0AAU9CMD4_9GAMM</name>
<sequence>MQIQTVTRNSDLVIQILESRLDAHNSDELKDYIGKLLENNGKRFIVAGQSHERYVHPSN</sequence>
<gene>
    <name evidence="1" type="ORF">MIT9_P2435</name>
</gene>
<keyword evidence="2" id="KW-1185">Reference proteome</keyword>
<dbReference type="KEGG" id="mcau:MIT9_P2435"/>
<reference evidence="2" key="1">
    <citation type="journal article" date="2024" name="Int. J. Syst. Evol. Microbiol.">
        <title>Methylomarinovum tepidoasis sp. nov., a moderately thermophilic methanotroph of the family Methylothermaceae isolated from a deep-sea hydrothermal field.</title>
        <authorList>
            <person name="Hirayama H."/>
            <person name="Takaki Y."/>
            <person name="Abe M."/>
            <person name="Miyazaki M."/>
            <person name="Uematsu K."/>
            <person name="Matsui Y."/>
            <person name="Takai K."/>
        </authorList>
    </citation>
    <scope>NUCLEOTIDE SEQUENCE [LARGE SCALE GENOMIC DNA]</scope>
    <source>
        <strain evidence="2">IT-9</strain>
    </source>
</reference>
<dbReference type="EMBL" id="AP024714">
    <property type="protein sequence ID" value="BCX82846.1"/>
    <property type="molecule type" value="Genomic_DNA"/>
</dbReference>
<dbReference type="AlphaFoldDB" id="A0AAU9CMD4"/>
<proteinExistence type="predicted"/>
<organism evidence="1 2">
    <name type="scientific">Methylomarinovum caldicuralii</name>
    <dbReference type="NCBI Taxonomy" id="438856"/>
    <lineage>
        <taxon>Bacteria</taxon>
        <taxon>Pseudomonadati</taxon>
        <taxon>Pseudomonadota</taxon>
        <taxon>Gammaproteobacteria</taxon>
        <taxon>Methylococcales</taxon>
        <taxon>Methylothermaceae</taxon>
        <taxon>Methylomarinovum</taxon>
    </lineage>
</organism>
<evidence type="ECO:0000313" key="1">
    <source>
        <dbReference type="EMBL" id="BCX82846.1"/>
    </source>
</evidence>
<dbReference type="RefSeq" id="WP_317705233.1">
    <property type="nucleotide sequence ID" value="NZ_AP024714.1"/>
</dbReference>